<dbReference type="NCBIfam" id="NF003417">
    <property type="entry name" value="PRK04813.1"/>
    <property type="match status" value="3"/>
</dbReference>
<dbReference type="SUPFAM" id="SSF52777">
    <property type="entry name" value="CoA-dependent acyltransferases"/>
    <property type="match status" value="10"/>
</dbReference>
<dbReference type="PROSITE" id="PS00012">
    <property type="entry name" value="PHOSPHOPANTETHEINE"/>
    <property type="match status" value="3"/>
</dbReference>
<dbReference type="GO" id="GO:0031177">
    <property type="term" value="F:phosphopantetheine binding"/>
    <property type="evidence" value="ECO:0007669"/>
    <property type="project" value="InterPro"/>
</dbReference>
<comment type="caution">
    <text evidence="6">The sequence shown here is derived from an EMBL/GenBank/DDBJ whole genome shotgun (WGS) entry which is preliminary data.</text>
</comment>
<dbReference type="InterPro" id="IPR023213">
    <property type="entry name" value="CAT-like_dom_sf"/>
</dbReference>
<dbReference type="SMART" id="SM00823">
    <property type="entry name" value="PKS_PP"/>
    <property type="match status" value="3"/>
</dbReference>
<dbReference type="CDD" id="cd19531">
    <property type="entry name" value="LCL_NRPS-like"/>
    <property type="match status" value="1"/>
</dbReference>
<dbReference type="Gene3D" id="3.40.50.980">
    <property type="match status" value="2"/>
</dbReference>
<evidence type="ECO:0000259" key="5">
    <source>
        <dbReference type="PROSITE" id="PS50075"/>
    </source>
</evidence>
<dbReference type="GO" id="GO:0044550">
    <property type="term" value="P:secondary metabolite biosynthetic process"/>
    <property type="evidence" value="ECO:0007669"/>
    <property type="project" value="UniProtKB-ARBA"/>
</dbReference>
<dbReference type="Gene3D" id="3.40.50.12780">
    <property type="entry name" value="N-terminal domain of ligase-like"/>
    <property type="match status" value="2"/>
</dbReference>
<dbReference type="PANTHER" id="PTHR45398">
    <property type="match status" value="1"/>
</dbReference>
<dbReference type="SUPFAM" id="SSF47336">
    <property type="entry name" value="ACP-like"/>
    <property type="match status" value="3"/>
</dbReference>
<dbReference type="FunFam" id="1.10.1200.10:FF:000005">
    <property type="entry name" value="Nonribosomal peptide synthetase 1"/>
    <property type="match status" value="3"/>
</dbReference>
<name>A0A1Y2SD38_9GAMM</name>
<dbReference type="NCBIfam" id="TIGR01733">
    <property type="entry name" value="AA-adenyl-dom"/>
    <property type="match status" value="3"/>
</dbReference>
<keyword evidence="3" id="KW-0596">Phosphopantetheine</keyword>
<evidence type="ECO:0000256" key="2">
    <source>
        <dbReference type="ARBA" id="ARBA00006432"/>
    </source>
</evidence>
<dbReference type="InterPro" id="IPR042099">
    <property type="entry name" value="ANL_N_sf"/>
</dbReference>
<feature type="domain" description="Carrier" evidence="5">
    <location>
        <begin position="3556"/>
        <end position="3630"/>
    </location>
</feature>
<dbReference type="NCBIfam" id="TIGR01720">
    <property type="entry name" value="NRPS-para261"/>
    <property type="match status" value="2"/>
</dbReference>
<dbReference type="Gene3D" id="3.30.300.30">
    <property type="match status" value="3"/>
</dbReference>
<dbReference type="Pfam" id="PF13193">
    <property type="entry name" value="AMP-binding_C"/>
    <property type="match status" value="3"/>
</dbReference>
<dbReference type="GO" id="GO:0043041">
    <property type="term" value="P:amino acid activation for nonribosomal peptide biosynthetic process"/>
    <property type="evidence" value="ECO:0007669"/>
    <property type="project" value="UniProtKB-ARBA"/>
</dbReference>
<dbReference type="Gene3D" id="3.30.559.30">
    <property type="entry name" value="Nonribosomal peptide synthetase, condensation domain"/>
    <property type="match status" value="5"/>
</dbReference>
<accession>A0A1Y2SD38</accession>
<dbReference type="SUPFAM" id="SSF56801">
    <property type="entry name" value="Acetyl-CoA synthetase-like"/>
    <property type="match status" value="3"/>
</dbReference>
<gene>
    <name evidence="6" type="ORF">Xvie_02495</name>
</gene>
<dbReference type="InterPro" id="IPR001242">
    <property type="entry name" value="Condensation_dom"/>
</dbReference>
<dbReference type="InterPro" id="IPR036736">
    <property type="entry name" value="ACP-like_sf"/>
</dbReference>
<dbReference type="InterPro" id="IPR020845">
    <property type="entry name" value="AMP-binding_CS"/>
</dbReference>
<dbReference type="GO" id="GO:0003824">
    <property type="term" value="F:catalytic activity"/>
    <property type="evidence" value="ECO:0007669"/>
    <property type="project" value="InterPro"/>
</dbReference>
<feature type="domain" description="Carrier" evidence="5">
    <location>
        <begin position="2502"/>
        <end position="2577"/>
    </location>
</feature>
<evidence type="ECO:0000256" key="3">
    <source>
        <dbReference type="ARBA" id="ARBA00022450"/>
    </source>
</evidence>
<dbReference type="PROSITE" id="PS00455">
    <property type="entry name" value="AMP_BINDING"/>
    <property type="match status" value="3"/>
</dbReference>
<organism evidence="6 7">
    <name type="scientific">Xenorhabdus vietnamensis</name>
    <dbReference type="NCBI Taxonomy" id="351656"/>
    <lineage>
        <taxon>Bacteria</taxon>
        <taxon>Pseudomonadati</taxon>
        <taxon>Pseudomonadota</taxon>
        <taxon>Gammaproteobacteria</taxon>
        <taxon>Enterobacterales</taxon>
        <taxon>Morganellaceae</taxon>
        <taxon>Xenorhabdus</taxon>
    </lineage>
</organism>
<dbReference type="EMBL" id="MUBJ01000012">
    <property type="protein sequence ID" value="OTA15883.1"/>
    <property type="molecule type" value="Genomic_DNA"/>
</dbReference>
<dbReference type="Gene3D" id="2.30.38.10">
    <property type="entry name" value="Luciferase, Domain 3"/>
    <property type="match status" value="1"/>
</dbReference>
<proteinExistence type="inferred from homology"/>
<dbReference type="Pfam" id="PF00668">
    <property type="entry name" value="Condensation"/>
    <property type="match status" value="5"/>
</dbReference>
<evidence type="ECO:0000256" key="1">
    <source>
        <dbReference type="ARBA" id="ARBA00001957"/>
    </source>
</evidence>
<dbReference type="Gene3D" id="3.30.559.10">
    <property type="entry name" value="Chloramphenicol acetyltransferase-like domain"/>
    <property type="match status" value="5"/>
</dbReference>
<dbReference type="CDD" id="cd05930">
    <property type="entry name" value="A_NRPS"/>
    <property type="match status" value="3"/>
</dbReference>
<comment type="similarity">
    <text evidence="2">Belongs to the ATP-dependent AMP-binding enzyme family.</text>
</comment>
<dbReference type="InterPro" id="IPR006162">
    <property type="entry name" value="Ppantetheine_attach_site"/>
</dbReference>
<dbReference type="STRING" id="351656.Xvie_02495"/>
<dbReference type="Gene3D" id="1.10.1200.10">
    <property type="entry name" value="ACP-like"/>
    <property type="match status" value="3"/>
</dbReference>
<comment type="cofactor">
    <cofactor evidence="1">
        <name>pantetheine 4'-phosphate</name>
        <dbReference type="ChEBI" id="CHEBI:47942"/>
    </cofactor>
</comment>
<dbReference type="InterPro" id="IPR010060">
    <property type="entry name" value="NRPS_synth"/>
</dbReference>
<dbReference type="FunFam" id="3.40.50.12780:FF:000012">
    <property type="entry name" value="Non-ribosomal peptide synthetase"/>
    <property type="match status" value="3"/>
</dbReference>
<dbReference type="InterPro" id="IPR020806">
    <property type="entry name" value="PKS_PP-bd"/>
</dbReference>
<dbReference type="InterPro" id="IPR025110">
    <property type="entry name" value="AMP-bd_C"/>
</dbReference>
<evidence type="ECO:0000313" key="6">
    <source>
        <dbReference type="EMBL" id="OTA15883.1"/>
    </source>
</evidence>
<keyword evidence="7" id="KW-1185">Reference proteome</keyword>
<dbReference type="FunFam" id="3.40.50.980:FF:000001">
    <property type="entry name" value="Non-ribosomal peptide synthetase"/>
    <property type="match status" value="3"/>
</dbReference>
<dbReference type="PROSITE" id="PS50075">
    <property type="entry name" value="CARRIER"/>
    <property type="match status" value="3"/>
</dbReference>
<keyword evidence="4" id="KW-0597">Phosphoprotein</keyword>
<dbReference type="OrthoDB" id="9757559at2"/>
<sequence>MRKSEGSLNSNLYDLHPAQEDVFNEQVLHGNIPQHNLGWYTLMEGEVDIAILQQVWVLLYQHVDILRLHISVNSDNETIQYIQTQSDPESVIFHDFAIHPEPEKKAKLWMQQQIDQPINFPNEILYQASLIRITSEKYYFFTKFHHIIIDGVGIFRLHEYIHKLYTCLKNGASTTWLSEIPQYLDTVEKAKEYLNSSDYEKDKKYWHSFLTKNDIHQLTPYYQNNGSGSDTWALPFSMKAALRTFCEKNKTNILAVFSSLVTIMMSELTGQQELTFNTITHGRKTKLEKYVVGMQANIYPVHCHVSNSVNVIEQIKLMELALKESYHHGKFPHSHLIRMASNHGIALPNIFIFYERLSESASEINQAQHYFIEGIFDIDPVLFRLKDYGYEQKLIITIDYLQEYFSKQDVKNILERLQSLFTALLDSPSLLVSELPILLEQERHTLLHSRNRTDASYPQDQILQQQFETQAAITPDNVALVFEEETLTYRQLNEQANQLAVVIRERCQQQLNAPMQADTPIALYLDRSLEMVVSILAVLKAGGAYVPISPEYPPERVQFILQDTGSPCVLTQQRNLMTLDKCTHSLPIQPTLIAADDCTITQNQSVENLVPVNKSTDLAYIIYTSGTTGQPKGVELTHRNVINHLCWMQSEYPLSTSDKVLQQIPYTFDASVWELIAANWFGASIVMASPDIHKQPEDLYQLIEKTGVTVVQFVPSMLGAFCQIVRDSGQQLPSTIRYVLCGGETLTMSHVNAFRAINSSSSTLINLYGPTETTNDITHFDVADEFSGNVPIGKPHHNTRMYILNNEGKLSPIGAPGELYIGGASLARGYWNRPELTAERFVENPFATDEDKAKGYTRLYKTGDRVRWLPDGNLEYLGRNDFQVKIRGYRIELGEIETALSSHPQVKQAVVIDRERMGHKALAAYLITDDTLTNNALMEYLSTRLPEYMIPASFTRIDAIPLTINGKLDRHALPTPVWEDRDRYMAPRTELESQLCTLWQDVLGLERIGIEDNFFRIGGDSIIGIRLVSKLRQAGFSLQVKSIFEAPTVARLAQLLTQTSSPVTVVAEQGLLNGEFGLLPIQQDFFNQNLPCPHHWNQAFMLQIPGNIKHADIAQALIMLVERHDMLRARFITTEQGYRQCYPTEIPTWLPTLLHCDISELDEAEQHQQLTQWQSGFDYCTGPLWQAVHLTGYTDGSARLFFAFHHLIIDVVSWRIIAEDMRLLLHMCPPLIYPPLICSSLQETALPAKTSSYRQWVAAVHRYAIQHQDEVPYWQEVVTGKENYPVMGEITPYQISFSAELTDTLLREANLGYYTEINDLLLSALTLALQATFSRPVNPIILEGHGRETIDSTLDVSETVGWFTTVYPVRLAMQADIADTIIHTKEMLRTVPNRGIGYGALHQAGYLTGDLPLISFNYLGQLSGEAGQTSHQDWTLTYDDCGLLVASENLSHLLLDINGSVQAGRLQFSVLSGLPSSQIQTFIMAFEQALNDVIAACQKQALLGGVKTPSDYAFKTISIERLNRLQQSYQVETLYPATSLQQGFIYHHLAQPQDDAYRVQLLLDYHTQLDLAAYQQAWSLASLRFPILRTAFDWEGEILQIVTAGASIGPENFKIKDISQLPEEVRDEAIDAIQQHDRALPFDLSQPNLTRLTFIRQHERLVTVLITQHHCIADGWSGPILLQAVHEYYNELVKERVPQIVVEQAYLATQQYHLDHKVESETYWTERKIRFQGTNNLSALLSHHIDLMQIKTVETPAEQVITVQGNAYEQLKNTCRMQGVTLNVVLQFAWHKLLHSYTGDEQTIVGTTVSGRDVPVEGIDSSVGLYINTLPLMVQWNKTNSIINVLQDIQQDIAALNSHSAVSLASLQSDGERLFHSLLVFENYPVPVVSENREDIENTLIFRKAIEKVDYPVSLMAYEQDNRLIIKLSYGEDWLTDKQAQRLLCQLEHILHAVACDPHQPHASIMFLSDEERRTLLHTWNQTDAPYPQDKTLQQLFEAQVERTPDHVALVFKGETLSYRQLNQRANQLAGVIRERYQQHNAPMPADTPIALYLNRSLDMVVSMLAVLKAGGAYVPISPEYPPERVQFILADTAAPCVVTQQQHFTALATYTQTFSEQPALIAADDLSITAGQPAENPALINKPADLAYIIYTSGTTGQPKGVMIAHNNAAHLVTAQAELFGVAKRKKALMFAAYVFDASVSELFLSLLHGLTVYICSETERNAPAVAALIQREGIEIATLPPALLKLLIGTELPSLQLLVTAGESPSLDFLEYFSQHTDVLNAYGPTEVTVCATGKRYQRRDIATNIGRAINNARLYVLDGHGNLSPIGTPGELYIGGAGLARGYLNQPELTAERFVANPFATAEDKAKGYTRLYKTGDLVRWQPNGELEYLGRNDFQVKIRGYRIELGEIESALTSHPQVKQAVVIDHERHGNKVLVAYLVTDEELSDEILIEHLSARLPEYMLPASFTRIKSVPLTLNGKLDRRALPEPVWGNRDSYIAPRNELETQLCAIWQEVLGLEKVGIEDNFFRIGGNSLMAIKLTAAIRRILTIEVSLTQLFELKTIAGLVAHIGQQAYMVIPHFGLDSYPLSFAQERMLFIEQFEQGTYAYHIPYLVQLNNDACLPLLETAINRLVERHSVMKMVYPNNDAGQIHQRMLNRDLVIESRVLAYEDTDTFLDTVSVDITTPFNLTTEPSLRLCHYQVADKHYLLMLWHHIAIDGWSIDIFLGELTEIYHSLLEGRDSQLPPLDITYGDYAAWQREYLQGEVREHQLAYWRQALANYEALDLPTDHPRPVQVSYQGRDFNFTLDVMLSEQLRALAQTQETTLYTVLLSGFYVTLAKLSGQNDIVLGTPTDNRHHAQTQSLIGMFVNSLVLRAQLDQTTNVATLIKQIHKLIAEAKAHQDMPFEQLVEALEIERDASRHPIFQVMFSLQSFGENLPDRDRLPFTPVALDEFLHSPAKFDLSLLLSDGQASIAGCLNYATSLFDEATIMRLAGIYQRVLIAFVADQTQSLSELDILSTQERQTLLHTWNQTDAPYPQDKTLQQLFEAQVERTPDHVALVFEGETLSYRQLNQRANQLAGVIRERYQQQHNAPMPADTPIALYLDRSLDMVISMLAVLKAGGAYVPISPEYPPERVQFILADTAAPCVVTQQQHFTALATYTRTLTEQPALIAADDLSITAGLPAENPAPINKPADLAYIIYTSGTTGQPKGVMIAHNNAAHLVTAQAELFGVAKRKKALMFAAYVFDASVSELFLSLLHGLTVYICSETERNAPAVAALIQREGIEIATLPPALLKLLIGTELPSLQLLVTAGESPSLDFLEYFSQHTDVLNAYGPTEVTVCATGKRYQRGDIATNIGRAINNARLYVLDGHGNLSPIGAPGELYIGGAGLARGYLNQPELTAERFVANPFATTEDKAKGYTRLYKTGDLVRWQPNGELEYLGRNDFQVKIRGYRIELGEIENALTSYPLIKQAVVIDHEHHGNKVLVAYLVTDEELSDKTLVEHLSACLPEYMLPASFTRIESVPLTLNGKLDRSALPEPVWVNRGNYVAPRNALEIQLCAIWQELLDLECVGIEDNFFRIGGDSIISIRLVSKLRLAGFSLQVKSIFEAPTVAQLTQLLTQAPPTVKVLAEQGLLSGEFGLLPIQQRFFNLNLPNPYHWNQAFMVQLPGDIKSAQIEQALIMLTERHDMLRTRFIYTENGYRQYYFEKIFERMSGEMPSSHPSLQHCDISELDEAEQHQQLTQWQNGFDYSNGPLWQAGHLTGYADGSARLFFAFHHLIIDAVSWRIIAEDMRLLLQGMTLPAKTSSYRQWVNAVHHYAQQHQNEVPYWQRIMAGSNVNPVLNEESTQHLMVISAEMTDILLHEANAGYHTEINDLLLSALTLALQATFSQAVNHIILEGHGRELIDNTLDLSETVGWFTTLYPIRLTMQADIAETIIHIKEMLRTVPNKGIGYSALHQAGYLTGDLPTISFNYLGQLGRASHQDWSLTSDDCGTVIASENSNHLLLGINGAIQSGKLQFSVDSCLPQSQTETFITAFEQALCNVITASQKQAQSGGIKTPSDYGIKDVSMEQLNQLIHRFGHVNNENSHLRSENLHSEKKTILDV</sequence>
<dbReference type="InterPro" id="IPR010071">
    <property type="entry name" value="AA_adenyl_dom"/>
</dbReference>
<dbReference type="InterPro" id="IPR045851">
    <property type="entry name" value="AMP-bd_C_sf"/>
</dbReference>
<dbReference type="FunFam" id="2.30.38.10:FF:000001">
    <property type="entry name" value="Non-ribosomal peptide synthetase PvdI"/>
    <property type="match status" value="3"/>
</dbReference>
<dbReference type="Pfam" id="PF00501">
    <property type="entry name" value="AMP-binding"/>
    <property type="match status" value="3"/>
</dbReference>
<reference evidence="6 7" key="1">
    <citation type="submission" date="2016-10" db="EMBL/GenBank/DDBJ databases">
        <title>Systematic genetic and metabolomic analysis of Xenorhabdus and Photorhabdus spp., highlights the requirements for a dual symbiotic and pathogenic life style.</title>
        <authorList>
            <person name="Tobias N.J."/>
            <person name="Wolff H."/>
            <person name="Djahanschiri B."/>
            <person name="Pidot S.J."/>
            <person name="Stinear T.P."/>
            <person name="Ebersberger I."/>
            <person name="Bode H.B."/>
        </authorList>
    </citation>
    <scope>NUCLEOTIDE SEQUENCE [LARGE SCALE GENOMIC DNA]</scope>
    <source>
        <strain evidence="6 7">DSM 22392</strain>
    </source>
</reference>
<dbReference type="PANTHER" id="PTHR45398:SF1">
    <property type="entry name" value="ENZYME, PUTATIVE (JCVI)-RELATED"/>
    <property type="match status" value="1"/>
</dbReference>
<dbReference type="Proteomes" id="UP000194350">
    <property type="component" value="Unassembled WGS sequence"/>
</dbReference>
<feature type="domain" description="Carrier" evidence="5">
    <location>
        <begin position="986"/>
        <end position="1060"/>
    </location>
</feature>
<evidence type="ECO:0000256" key="4">
    <source>
        <dbReference type="ARBA" id="ARBA00022553"/>
    </source>
</evidence>
<protein>
    <submittedName>
        <fullName evidence="6">Peptide synthase</fullName>
    </submittedName>
</protein>
<evidence type="ECO:0000313" key="7">
    <source>
        <dbReference type="Proteomes" id="UP000194350"/>
    </source>
</evidence>
<dbReference type="Pfam" id="PF00550">
    <property type="entry name" value="PP-binding"/>
    <property type="match status" value="3"/>
</dbReference>
<dbReference type="FunFam" id="3.30.300.30:FF:000010">
    <property type="entry name" value="Enterobactin synthetase component F"/>
    <property type="match status" value="3"/>
</dbReference>
<dbReference type="InterPro" id="IPR000873">
    <property type="entry name" value="AMP-dep_synth/lig_dom"/>
</dbReference>
<dbReference type="InterPro" id="IPR009081">
    <property type="entry name" value="PP-bd_ACP"/>
</dbReference>